<feature type="transmembrane region" description="Helical" evidence="1">
    <location>
        <begin position="39"/>
        <end position="63"/>
    </location>
</feature>
<feature type="transmembrane region" description="Helical" evidence="1">
    <location>
        <begin position="75"/>
        <end position="98"/>
    </location>
</feature>
<dbReference type="AlphaFoldDB" id="A0A1G8CSB5"/>
<evidence type="ECO:0008006" key="4">
    <source>
        <dbReference type="Google" id="ProtNLM"/>
    </source>
</evidence>
<gene>
    <name evidence="2" type="ORF">SAMN05216553_12423</name>
</gene>
<organism evidence="2 3">
    <name type="scientific">Lentzea fradiae</name>
    <dbReference type="NCBI Taxonomy" id="200378"/>
    <lineage>
        <taxon>Bacteria</taxon>
        <taxon>Bacillati</taxon>
        <taxon>Actinomycetota</taxon>
        <taxon>Actinomycetes</taxon>
        <taxon>Pseudonocardiales</taxon>
        <taxon>Pseudonocardiaceae</taxon>
        <taxon>Lentzea</taxon>
    </lineage>
</organism>
<evidence type="ECO:0000256" key="1">
    <source>
        <dbReference type="SAM" id="Phobius"/>
    </source>
</evidence>
<keyword evidence="1" id="KW-1133">Transmembrane helix</keyword>
<keyword evidence="3" id="KW-1185">Reference proteome</keyword>
<feature type="transmembrane region" description="Helical" evidence="1">
    <location>
        <begin position="188"/>
        <end position="213"/>
    </location>
</feature>
<keyword evidence="1" id="KW-0472">Membrane</keyword>
<keyword evidence="1" id="KW-0812">Transmembrane</keyword>
<evidence type="ECO:0000313" key="3">
    <source>
        <dbReference type="Proteomes" id="UP000199623"/>
    </source>
</evidence>
<sequence length="223" mass="23229">MRELKPFGLLCAGVVVLVVCWLVAFATLAVLILQPSGALWALLGIPLVAALLLFGFVLAFEFVEELEPSDGGMTANALIAFFFAALAALFVGGTTTYFSGAQIYHAHFGAPAEAVVTYIAPMNNESGGVTGWSYYVDDAATGQDLGRLAAYPATETAEGGRLTVSVDPSGWMRPVPADRLGWTTVPSAILLSCAGVVALGGLVSVATGFGVWLRKRAQRSPSA</sequence>
<evidence type="ECO:0000313" key="2">
    <source>
        <dbReference type="EMBL" id="SDH48391.1"/>
    </source>
</evidence>
<proteinExistence type="predicted"/>
<reference evidence="3" key="1">
    <citation type="submission" date="2016-10" db="EMBL/GenBank/DDBJ databases">
        <authorList>
            <person name="Varghese N."/>
            <person name="Submissions S."/>
        </authorList>
    </citation>
    <scope>NUCLEOTIDE SEQUENCE [LARGE SCALE GENOMIC DNA]</scope>
    <source>
        <strain evidence="3">CGMCC 4.3506</strain>
    </source>
</reference>
<dbReference type="OrthoDB" id="4338633at2"/>
<feature type="transmembrane region" description="Helical" evidence="1">
    <location>
        <begin position="7"/>
        <end position="33"/>
    </location>
</feature>
<dbReference type="RefSeq" id="WP_090059743.1">
    <property type="nucleotide sequence ID" value="NZ_FNCC01000024.1"/>
</dbReference>
<accession>A0A1G8CSB5</accession>
<name>A0A1G8CSB5_9PSEU</name>
<protein>
    <recommendedName>
        <fullName evidence="4">DUF3592 domain-containing protein</fullName>
    </recommendedName>
</protein>
<dbReference type="Proteomes" id="UP000199623">
    <property type="component" value="Unassembled WGS sequence"/>
</dbReference>
<dbReference type="EMBL" id="FNCC01000024">
    <property type="protein sequence ID" value="SDH48391.1"/>
    <property type="molecule type" value="Genomic_DNA"/>
</dbReference>